<reference evidence="4 5" key="1">
    <citation type="submission" date="2019-05" db="EMBL/GenBank/DDBJ databases">
        <title>Streptomyces marianii sp. nov., a novel marine actinomycete from southern coast of India.</title>
        <authorList>
            <person name="Iniyan A.M."/>
            <person name="Wink J."/>
            <person name="Ramprasad E."/>
            <person name="Ramana C.V."/>
            <person name="Bunk B."/>
            <person name="Sproer C."/>
            <person name="Joseph F.-J.R.S."/>
            <person name="Vincent S.G.P."/>
        </authorList>
    </citation>
    <scope>NUCLEOTIDE SEQUENCE [LARGE SCALE GENOMIC DNA]</scope>
    <source>
        <strain evidence="4 5">ICN19</strain>
    </source>
</reference>
<dbReference type="PANTHER" id="PTHR35526:SF3">
    <property type="entry name" value="ANTI-SIGMA-F FACTOR RSBW"/>
    <property type="match status" value="1"/>
</dbReference>
<evidence type="ECO:0000256" key="2">
    <source>
        <dbReference type="SAM" id="MobiDB-lite"/>
    </source>
</evidence>
<gene>
    <name evidence="4" type="ORF">FEF34_37075</name>
</gene>
<dbReference type="SUPFAM" id="SSF55874">
    <property type="entry name" value="ATPase domain of HSP90 chaperone/DNA topoisomerase II/histidine kinase"/>
    <property type="match status" value="1"/>
</dbReference>
<dbReference type="EMBL" id="VAWE01000001">
    <property type="protein sequence ID" value="TLQ47792.1"/>
    <property type="molecule type" value="Genomic_DNA"/>
</dbReference>
<dbReference type="Gene3D" id="3.30.565.10">
    <property type="entry name" value="Histidine kinase-like ATPase, C-terminal domain"/>
    <property type="match status" value="1"/>
</dbReference>
<sequence>MGALPHRTPAVRRGGEVEHSGHGLPPRGAWMATVLRDGPQPVPQHRQLSLCGTGDEGAGTECLGNGRIQLVEHGEDLVVVHALVLSVCAVSGRTSLRPGVHVAVRTRRVCSPKGRKHGWSTVSADRWMWLLGGAQRRRVPVRPRQPGGRRGPYRGPRAVRSLLPPLTGPGAARWEGPRPPAGRRRRGRPSKTPGRGDDRSATGTVRRRQGPAREPFSAEAAPQASPGRAMRRRSWTPVVSRTGHGRVGSSHLDERTPSISRRGGRSADRGSPRQSIASSLRKRYHHSQDAATTLTATAVRANKPAFRARPASTREAGSDPAGFPLPHKPEPDVRIRTRCPHRTPDEADTALHRRHPDRSKAHIMSSTTLSPPRHEFDVRPALDAVPAARRLVRELAHTLCLSLGDGSLSTIELLTGELVANAVEHTHEPCEVCVRRTGGGLRVEITDTADSGIRVQPGTPPLDAESGRGLFLVAALASAWGTDPQEHGKRIWFEIRATTSRECCRP</sequence>
<organism evidence="4 5">
    <name type="scientific">Streptomyces marianii</name>
    <dbReference type="NCBI Taxonomy" id="1817406"/>
    <lineage>
        <taxon>Bacteria</taxon>
        <taxon>Bacillati</taxon>
        <taxon>Actinomycetota</taxon>
        <taxon>Actinomycetes</taxon>
        <taxon>Kitasatosporales</taxon>
        <taxon>Streptomycetaceae</taxon>
        <taxon>Streptomyces</taxon>
    </lineage>
</organism>
<evidence type="ECO:0000259" key="3">
    <source>
        <dbReference type="Pfam" id="PF13581"/>
    </source>
</evidence>
<accession>A0A5R9EH17</accession>
<dbReference type="AlphaFoldDB" id="A0A5R9EH17"/>
<evidence type="ECO:0000313" key="4">
    <source>
        <dbReference type="EMBL" id="TLQ47792.1"/>
    </source>
</evidence>
<dbReference type="Proteomes" id="UP000305921">
    <property type="component" value="Unassembled WGS sequence"/>
</dbReference>
<keyword evidence="1" id="KW-0418">Kinase</keyword>
<feature type="domain" description="Histidine kinase/HSP90-like ATPase" evidence="3">
    <location>
        <begin position="381"/>
        <end position="492"/>
    </location>
</feature>
<feature type="region of interest" description="Disordered" evidence="2">
    <location>
        <begin position="1"/>
        <end position="27"/>
    </location>
</feature>
<keyword evidence="5" id="KW-1185">Reference proteome</keyword>
<dbReference type="Pfam" id="PF13581">
    <property type="entry name" value="HATPase_c_2"/>
    <property type="match status" value="1"/>
</dbReference>
<dbReference type="InterPro" id="IPR003594">
    <property type="entry name" value="HATPase_dom"/>
</dbReference>
<evidence type="ECO:0000313" key="5">
    <source>
        <dbReference type="Proteomes" id="UP000305921"/>
    </source>
</evidence>
<name>A0A5R9EH17_9ACTN</name>
<keyword evidence="1" id="KW-0808">Transferase</keyword>
<comment type="caution">
    <text evidence="4">The sequence shown here is derived from an EMBL/GenBank/DDBJ whole genome shotgun (WGS) entry which is preliminary data.</text>
</comment>
<dbReference type="GO" id="GO:0004674">
    <property type="term" value="F:protein serine/threonine kinase activity"/>
    <property type="evidence" value="ECO:0007669"/>
    <property type="project" value="UniProtKB-KW"/>
</dbReference>
<dbReference type="CDD" id="cd16936">
    <property type="entry name" value="HATPase_RsbW-like"/>
    <property type="match status" value="1"/>
</dbReference>
<dbReference type="InterPro" id="IPR036890">
    <property type="entry name" value="HATPase_C_sf"/>
</dbReference>
<proteinExistence type="predicted"/>
<feature type="compositionally biased region" description="Basic and acidic residues" evidence="2">
    <location>
        <begin position="342"/>
        <end position="351"/>
    </location>
</feature>
<dbReference type="InterPro" id="IPR050267">
    <property type="entry name" value="Anti-sigma-factor_SerPK"/>
</dbReference>
<dbReference type="OrthoDB" id="3473697at2"/>
<dbReference type="PANTHER" id="PTHR35526">
    <property type="entry name" value="ANTI-SIGMA-F FACTOR RSBW-RELATED"/>
    <property type="match status" value="1"/>
</dbReference>
<protein>
    <recommendedName>
        <fullName evidence="3">Histidine kinase/HSP90-like ATPase domain-containing protein</fullName>
    </recommendedName>
</protein>
<evidence type="ECO:0000256" key="1">
    <source>
        <dbReference type="ARBA" id="ARBA00022527"/>
    </source>
</evidence>
<feature type="region of interest" description="Disordered" evidence="2">
    <location>
        <begin position="138"/>
        <end position="374"/>
    </location>
</feature>
<keyword evidence="1" id="KW-0723">Serine/threonine-protein kinase</keyword>